<dbReference type="InterPro" id="IPR036291">
    <property type="entry name" value="NAD(P)-bd_dom_sf"/>
</dbReference>
<organism evidence="2">
    <name type="scientific">Haptolina ericina</name>
    <dbReference type="NCBI Taxonomy" id="156174"/>
    <lineage>
        <taxon>Eukaryota</taxon>
        <taxon>Haptista</taxon>
        <taxon>Haptophyta</taxon>
        <taxon>Prymnesiophyceae</taxon>
        <taxon>Prymnesiales</taxon>
        <taxon>Prymnesiaceae</taxon>
        <taxon>Haptolina</taxon>
    </lineage>
</organism>
<protein>
    <recommendedName>
        <fullName evidence="3">Ornithine cyclodeaminase</fullName>
    </recommendedName>
</protein>
<accession>A0A7S3AUP8</accession>
<evidence type="ECO:0008006" key="3">
    <source>
        <dbReference type="Google" id="ProtNLM"/>
    </source>
</evidence>
<sequence>MADGFKAYSAGQVSVAPIQTLGQPPLANFIGHKDAQACIKSAYLNGGEHFVAKVASGGGGLNSGLMLIFSQRNFAPVAILCDGGLLTELRTAAAGALAFRHLAPSTVSQIAVIGCGIQARWQLRLIASVTGCRHVCTWARRKEQATAFAAEMRELGWTVTVCASAQHACSAAEVVLTVTPAREPLVKAAWLAGRPVLVLAVGADSPGKQELDPQICGSADLVVVDSRAQCVVRGEIQHAVSVGLLDSTTVVEMGELLSDGYPVPPKAPQLTVFDSTGVAVQDVKIAELALQMLRPATASRL</sequence>
<dbReference type="SUPFAM" id="SSF51735">
    <property type="entry name" value="NAD(P)-binding Rossmann-fold domains"/>
    <property type="match status" value="1"/>
</dbReference>
<evidence type="ECO:0000256" key="1">
    <source>
        <dbReference type="ARBA" id="ARBA00008903"/>
    </source>
</evidence>
<name>A0A7S3AUP8_9EUKA</name>
<reference evidence="2" key="1">
    <citation type="submission" date="2021-01" db="EMBL/GenBank/DDBJ databases">
        <authorList>
            <person name="Corre E."/>
            <person name="Pelletier E."/>
            <person name="Niang G."/>
            <person name="Scheremetjew M."/>
            <person name="Finn R."/>
            <person name="Kale V."/>
            <person name="Holt S."/>
            <person name="Cochrane G."/>
            <person name="Meng A."/>
            <person name="Brown T."/>
            <person name="Cohen L."/>
        </authorList>
    </citation>
    <scope>NUCLEOTIDE SEQUENCE</scope>
    <source>
        <strain evidence="2">CCMP281</strain>
    </source>
</reference>
<dbReference type="GO" id="GO:0005737">
    <property type="term" value="C:cytoplasm"/>
    <property type="evidence" value="ECO:0007669"/>
    <property type="project" value="TreeGrafter"/>
</dbReference>
<dbReference type="PANTHER" id="PTHR13812:SF19">
    <property type="entry name" value="KETIMINE REDUCTASE MU-CRYSTALLIN"/>
    <property type="match status" value="1"/>
</dbReference>
<dbReference type="Gene3D" id="3.30.1780.10">
    <property type="entry name" value="ornithine cyclodeaminase, domain 1"/>
    <property type="match status" value="1"/>
</dbReference>
<dbReference type="EMBL" id="HBHX01026792">
    <property type="protein sequence ID" value="CAE0114301.1"/>
    <property type="molecule type" value="Transcribed_RNA"/>
</dbReference>
<evidence type="ECO:0000313" key="2">
    <source>
        <dbReference type="EMBL" id="CAE0114301.1"/>
    </source>
</evidence>
<gene>
    <name evidence="2" type="ORF">HERI1096_LOCUS14975</name>
</gene>
<dbReference type="Pfam" id="PF02423">
    <property type="entry name" value="OCD_Mu_crystall"/>
    <property type="match status" value="1"/>
</dbReference>
<dbReference type="PANTHER" id="PTHR13812">
    <property type="entry name" value="KETIMINE REDUCTASE MU-CRYSTALLIN"/>
    <property type="match status" value="1"/>
</dbReference>
<proteinExistence type="inferred from homology"/>
<dbReference type="AlphaFoldDB" id="A0A7S3AUP8"/>
<comment type="similarity">
    <text evidence="1">Belongs to the ornithine cyclodeaminase/mu-crystallin family.</text>
</comment>
<dbReference type="Gene3D" id="3.40.50.720">
    <property type="entry name" value="NAD(P)-binding Rossmann-like Domain"/>
    <property type="match status" value="1"/>
</dbReference>
<dbReference type="InterPro" id="IPR023401">
    <property type="entry name" value="ODC_N"/>
</dbReference>
<dbReference type="InterPro" id="IPR003462">
    <property type="entry name" value="ODC_Mu_crystall"/>
</dbReference>